<organism evidence="1 2">
    <name type="scientific">Flaviflagellibacter deserti</name>
    <dbReference type="NCBI Taxonomy" id="2267266"/>
    <lineage>
        <taxon>Bacteria</taxon>
        <taxon>Pseudomonadati</taxon>
        <taxon>Pseudomonadota</taxon>
        <taxon>Alphaproteobacteria</taxon>
        <taxon>Hyphomicrobiales</taxon>
        <taxon>Flaviflagellibacter</taxon>
    </lineage>
</organism>
<proteinExistence type="predicted"/>
<keyword evidence="2" id="KW-1185">Reference proteome</keyword>
<sequence length="179" mass="20214">MRTFEPLYWTLVSRLITTKYDAFIERSLALAGKDIARIVDVKDMPGLRQEQVQVVKLHGDLESDDTIVLTETDYFKRLSFEAPLDIKLRADTLGRAVLFIGYSLSDINIRLLLFKLAQVWNASGHSHKRPASYLFLARPDPIQEAVLGEWGVKVITEDADNPGDALRLFLKRLVAEATG</sequence>
<dbReference type="Proteomes" id="UP001595796">
    <property type="component" value="Unassembled WGS sequence"/>
</dbReference>
<dbReference type="EMBL" id="JBHSJF010000001">
    <property type="protein sequence ID" value="MFC5066547.1"/>
    <property type="molecule type" value="Genomic_DNA"/>
</dbReference>
<accession>A0ABV9YWV2</accession>
<dbReference type="RefSeq" id="WP_162799559.1">
    <property type="nucleotide sequence ID" value="NZ_JBHSJF010000001.1"/>
</dbReference>
<name>A0ABV9YWV2_9HYPH</name>
<reference evidence="2" key="1">
    <citation type="journal article" date="2019" name="Int. J. Syst. Evol. Microbiol.">
        <title>The Global Catalogue of Microorganisms (GCM) 10K type strain sequencing project: providing services to taxonomists for standard genome sequencing and annotation.</title>
        <authorList>
            <consortium name="The Broad Institute Genomics Platform"/>
            <consortium name="The Broad Institute Genome Sequencing Center for Infectious Disease"/>
            <person name="Wu L."/>
            <person name="Ma J."/>
        </authorList>
    </citation>
    <scope>NUCLEOTIDE SEQUENCE [LARGE SCALE GENOMIC DNA]</scope>
    <source>
        <strain evidence="2">CGMCC 1.16444</strain>
    </source>
</reference>
<comment type="caution">
    <text evidence="1">The sequence shown here is derived from an EMBL/GenBank/DDBJ whole genome shotgun (WGS) entry which is preliminary data.</text>
</comment>
<dbReference type="Pfam" id="PF13289">
    <property type="entry name" value="SIR2_2"/>
    <property type="match status" value="1"/>
</dbReference>
<evidence type="ECO:0000313" key="2">
    <source>
        <dbReference type="Proteomes" id="UP001595796"/>
    </source>
</evidence>
<gene>
    <name evidence="1" type="ORF">ACFPFW_00785</name>
</gene>
<evidence type="ECO:0000313" key="1">
    <source>
        <dbReference type="EMBL" id="MFC5066547.1"/>
    </source>
</evidence>
<protein>
    <submittedName>
        <fullName evidence="1">SIR2 family protein</fullName>
    </submittedName>
</protein>